<sequence>MAYQVLARKYRPQRFADVAGQDHVTVTLMNALTQGRIAHGYIFSGHRGIGKTTIARILAMALNCRTMIGSAERPTAEPCEVCESCVEIRAGNAVDVIEIDAATNRGIDEIRELRDAARYRPARDRYKIYILDEAHQITDAAFNALLKTLEEPPDHIVFMMATTQPEDIPQTVRSRCQHFSFHAVKLVDILAQIRGIAAQEGVDADEGALALLAEAGDGSMRDALSIMDQAIASAPVEDGRPRLDASQIRELMGTVANAVFERVLEGIHGNRSAEVMTIANDLLDAGNSPAQLARQFVRYLRNCVIAKIAGVEADGGSTELLQISADEQRRAGRSAALFTEEELTRFLQVMLRTFDELGYRQEQRFHFELGLLKLVHLQRLLPVEELLSRFPTTGGSGGAESPRPRASAPSTPVPRPAPAFASPSSPPPAPSKPAFSPFAADRNRKTFDEPTPIAPRTPAPAPPQASAPVVPQTPPVEREVMIQPELPPPPAPAVSILETDPVAEITAIEVAAEMLGAGSVPAAILEPETAPPAKTMAEPPAAGSRSAEDLQRLAIEALSAARSQGSAADALADAEWTVTGDEIRVQTELSKTMLPMVINADADRIVRTALRSSGAGQLKLVLLPGAANAAAAKKPRAAKTGSAQAKAMEHPVVQQAQRLFNAEIRNVIDLRDND</sequence>
<evidence type="ECO:0000256" key="3">
    <source>
        <dbReference type="ARBA" id="ARBA00022695"/>
    </source>
</evidence>
<evidence type="ECO:0000256" key="7">
    <source>
        <dbReference type="ARBA" id="ARBA00022833"/>
    </source>
</evidence>
<dbReference type="GO" id="GO:0005524">
    <property type="term" value="F:ATP binding"/>
    <property type="evidence" value="ECO:0007669"/>
    <property type="project" value="UniProtKB-KW"/>
</dbReference>
<keyword evidence="2 11" id="KW-0808">Transferase</keyword>
<dbReference type="InterPro" id="IPR022754">
    <property type="entry name" value="DNA_pol_III_gamma-3"/>
</dbReference>
<dbReference type="InterPro" id="IPR012763">
    <property type="entry name" value="DNA_pol_III_sug/sutau_N"/>
</dbReference>
<evidence type="ECO:0000256" key="1">
    <source>
        <dbReference type="ARBA" id="ARBA00006360"/>
    </source>
</evidence>
<dbReference type="EMBL" id="SHKW01000001">
    <property type="protein sequence ID" value="RZU39548.1"/>
    <property type="molecule type" value="Genomic_DNA"/>
</dbReference>
<dbReference type="Proteomes" id="UP000292958">
    <property type="component" value="Unassembled WGS sequence"/>
</dbReference>
<keyword evidence="7" id="KW-0862">Zinc</keyword>
<dbReference type="GO" id="GO:0003677">
    <property type="term" value="F:DNA binding"/>
    <property type="evidence" value="ECO:0007669"/>
    <property type="project" value="InterPro"/>
</dbReference>
<comment type="catalytic activity">
    <reaction evidence="10 11">
        <text>DNA(n) + a 2'-deoxyribonucleoside 5'-triphosphate = DNA(n+1) + diphosphate</text>
        <dbReference type="Rhea" id="RHEA:22508"/>
        <dbReference type="Rhea" id="RHEA-COMP:17339"/>
        <dbReference type="Rhea" id="RHEA-COMP:17340"/>
        <dbReference type="ChEBI" id="CHEBI:33019"/>
        <dbReference type="ChEBI" id="CHEBI:61560"/>
        <dbReference type="ChEBI" id="CHEBI:173112"/>
        <dbReference type="EC" id="2.7.7.7"/>
    </reaction>
</comment>
<dbReference type="GO" id="GO:0003887">
    <property type="term" value="F:DNA-directed DNA polymerase activity"/>
    <property type="evidence" value="ECO:0007669"/>
    <property type="project" value="UniProtKB-KW"/>
</dbReference>
<dbReference type="GO" id="GO:0046872">
    <property type="term" value="F:metal ion binding"/>
    <property type="evidence" value="ECO:0007669"/>
    <property type="project" value="UniProtKB-KW"/>
</dbReference>
<dbReference type="GO" id="GO:0009360">
    <property type="term" value="C:DNA polymerase III complex"/>
    <property type="evidence" value="ECO:0007669"/>
    <property type="project" value="InterPro"/>
</dbReference>
<evidence type="ECO:0000256" key="4">
    <source>
        <dbReference type="ARBA" id="ARBA00022705"/>
    </source>
</evidence>
<keyword evidence="3 11" id="KW-0548">Nucleotidyltransferase</keyword>
<dbReference type="AlphaFoldDB" id="A0A4Q7YQ32"/>
<reference evidence="14 15" key="1">
    <citation type="submission" date="2019-02" db="EMBL/GenBank/DDBJ databases">
        <title>Genomic Encyclopedia of Archaeal and Bacterial Type Strains, Phase II (KMG-II): from individual species to whole genera.</title>
        <authorList>
            <person name="Goeker M."/>
        </authorList>
    </citation>
    <scope>NUCLEOTIDE SEQUENCE [LARGE SCALE GENOMIC DNA]</scope>
    <source>
        <strain evidence="14 15">DSM 18101</strain>
    </source>
</reference>
<feature type="region of interest" description="Disordered" evidence="12">
    <location>
        <begin position="392"/>
        <end position="471"/>
    </location>
</feature>
<proteinExistence type="inferred from homology"/>
<feature type="compositionally biased region" description="Low complexity" evidence="12">
    <location>
        <begin position="399"/>
        <end position="410"/>
    </location>
</feature>
<dbReference type="Gene3D" id="3.40.50.300">
    <property type="entry name" value="P-loop containing nucleotide triphosphate hydrolases"/>
    <property type="match status" value="1"/>
</dbReference>
<dbReference type="CDD" id="cd18137">
    <property type="entry name" value="HLD_clamp_pol_III_gamma_tau"/>
    <property type="match status" value="1"/>
</dbReference>
<dbReference type="InterPro" id="IPR003593">
    <property type="entry name" value="AAA+_ATPase"/>
</dbReference>
<dbReference type="EC" id="2.7.7.7" evidence="11"/>
<dbReference type="OrthoDB" id="9810148at2"/>
<dbReference type="SMART" id="SM00382">
    <property type="entry name" value="AAA"/>
    <property type="match status" value="1"/>
</dbReference>
<keyword evidence="6 11" id="KW-0547">Nucleotide-binding</keyword>
<accession>A0A4Q7YQ32</accession>
<comment type="subunit">
    <text evidence="11">DNA polymerase III contains a core (composed of alpha, epsilon and theta chains) that associates with a tau subunit. This core dimerizes to form the POLIII' complex. PolIII' associates with the gamma complex (composed of gamma, delta, delta', psi and chi chains) and with the beta chain to form the complete DNA polymerase III complex.</text>
</comment>
<dbReference type="RefSeq" id="WP_130417740.1">
    <property type="nucleotide sequence ID" value="NZ_SHKW01000001.1"/>
</dbReference>
<evidence type="ECO:0000256" key="12">
    <source>
        <dbReference type="SAM" id="MobiDB-lite"/>
    </source>
</evidence>
<comment type="caution">
    <text evidence="14">The sequence shown here is derived from an EMBL/GenBank/DDBJ whole genome shotgun (WGS) entry which is preliminary data.</text>
</comment>
<evidence type="ECO:0000256" key="8">
    <source>
        <dbReference type="ARBA" id="ARBA00022840"/>
    </source>
</evidence>
<dbReference type="Pfam" id="PF13177">
    <property type="entry name" value="DNA_pol3_delta2"/>
    <property type="match status" value="1"/>
</dbReference>
<keyword evidence="9 11" id="KW-0239">DNA-directed DNA polymerase</keyword>
<evidence type="ECO:0000256" key="6">
    <source>
        <dbReference type="ARBA" id="ARBA00022741"/>
    </source>
</evidence>
<organism evidence="14 15">
    <name type="scientific">Edaphobacter modestus</name>
    <dbReference type="NCBI Taxonomy" id="388466"/>
    <lineage>
        <taxon>Bacteria</taxon>
        <taxon>Pseudomonadati</taxon>
        <taxon>Acidobacteriota</taxon>
        <taxon>Terriglobia</taxon>
        <taxon>Terriglobales</taxon>
        <taxon>Acidobacteriaceae</taxon>
        <taxon>Edaphobacter</taxon>
    </lineage>
</organism>
<dbReference type="FunFam" id="3.40.50.300:FF:000014">
    <property type="entry name" value="DNA polymerase III subunit gamma/tau"/>
    <property type="match status" value="1"/>
</dbReference>
<evidence type="ECO:0000256" key="11">
    <source>
        <dbReference type="RuleBase" id="RU364063"/>
    </source>
</evidence>
<keyword evidence="4 11" id="KW-0235">DNA replication</keyword>
<dbReference type="PANTHER" id="PTHR11669:SF0">
    <property type="entry name" value="PROTEIN STICHEL-LIKE 2"/>
    <property type="match status" value="1"/>
</dbReference>
<keyword evidence="8 11" id="KW-0067">ATP-binding</keyword>
<evidence type="ECO:0000313" key="14">
    <source>
        <dbReference type="EMBL" id="RZU39548.1"/>
    </source>
</evidence>
<dbReference type="Pfam" id="PF12169">
    <property type="entry name" value="DNA_pol3_gamma3"/>
    <property type="match status" value="1"/>
</dbReference>
<dbReference type="InterPro" id="IPR045085">
    <property type="entry name" value="HLD_clamp_pol_III_gamma_tau"/>
</dbReference>
<comment type="function">
    <text evidence="11">DNA polymerase III is a complex, multichain enzyme responsible for most of the replicative synthesis in bacteria. This DNA polymerase also exhibits 3' to 5' exonuclease activity.</text>
</comment>
<dbReference type="PANTHER" id="PTHR11669">
    <property type="entry name" value="REPLICATION FACTOR C / DNA POLYMERASE III GAMMA-TAU SUBUNIT"/>
    <property type="match status" value="1"/>
</dbReference>
<name>A0A4Q7YQ32_9BACT</name>
<dbReference type="SUPFAM" id="SSF52540">
    <property type="entry name" value="P-loop containing nucleoside triphosphate hydrolases"/>
    <property type="match status" value="1"/>
</dbReference>
<dbReference type="InterPro" id="IPR008921">
    <property type="entry name" value="DNA_pol3_clamp-load_cplx_C"/>
</dbReference>
<dbReference type="GO" id="GO:0006261">
    <property type="term" value="P:DNA-templated DNA replication"/>
    <property type="evidence" value="ECO:0007669"/>
    <property type="project" value="TreeGrafter"/>
</dbReference>
<keyword evidence="5" id="KW-0479">Metal-binding</keyword>
<dbReference type="InterPro" id="IPR050238">
    <property type="entry name" value="DNA_Rep/Repair_Clamp_Loader"/>
</dbReference>
<evidence type="ECO:0000256" key="9">
    <source>
        <dbReference type="ARBA" id="ARBA00022932"/>
    </source>
</evidence>
<feature type="domain" description="AAA+ ATPase" evidence="13">
    <location>
        <begin position="37"/>
        <end position="185"/>
    </location>
</feature>
<evidence type="ECO:0000256" key="10">
    <source>
        <dbReference type="ARBA" id="ARBA00049244"/>
    </source>
</evidence>
<evidence type="ECO:0000256" key="2">
    <source>
        <dbReference type="ARBA" id="ARBA00022679"/>
    </source>
</evidence>
<keyword evidence="15" id="KW-1185">Reference proteome</keyword>
<feature type="compositionally biased region" description="Pro residues" evidence="12">
    <location>
        <begin position="452"/>
        <end position="465"/>
    </location>
</feature>
<dbReference type="Gene3D" id="1.20.272.10">
    <property type="match status" value="1"/>
</dbReference>
<dbReference type="SUPFAM" id="SSF48019">
    <property type="entry name" value="post-AAA+ oligomerization domain-like"/>
    <property type="match status" value="1"/>
</dbReference>
<evidence type="ECO:0000313" key="15">
    <source>
        <dbReference type="Proteomes" id="UP000292958"/>
    </source>
</evidence>
<comment type="similarity">
    <text evidence="1 11">Belongs to the DnaX/STICHEL family.</text>
</comment>
<protein>
    <recommendedName>
        <fullName evidence="11">DNA polymerase III subunit gamma/tau</fullName>
        <ecNumber evidence="11">2.7.7.7</ecNumber>
    </recommendedName>
</protein>
<dbReference type="InterPro" id="IPR027417">
    <property type="entry name" value="P-loop_NTPase"/>
</dbReference>
<dbReference type="Pfam" id="PF22608">
    <property type="entry name" value="DNAX_ATPase_lid"/>
    <property type="match status" value="1"/>
</dbReference>
<gene>
    <name evidence="11" type="primary">dnaX</name>
    <name evidence="14" type="ORF">BDD14_0933</name>
</gene>
<dbReference type="CDD" id="cd00009">
    <property type="entry name" value="AAA"/>
    <property type="match status" value="1"/>
</dbReference>
<dbReference type="Gene3D" id="1.10.8.60">
    <property type="match status" value="1"/>
</dbReference>
<evidence type="ECO:0000256" key="5">
    <source>
        <dbReference type="ARBA" id="ARBA00022723"/>
    </source>
</evidence>
<evidence type="ECO:0000259" key="13">
    <source>
        <dbReference type="SMART" id="SM00382"/>
    </source>
</evidence>
<dbReference type="NCBIfam" id="TIGR02397">
    <property type="entry name" value="dnaX_nterm"/>
    <property type="match status" value="1"/>
</dbReference>